<evidence type="ECO:0000313" key="1">
    <source>
        <dbReference type="EMBL" id="RJL24478.1"/>
    </source>
</evidence>
<organism evidence="1 2">
    <name type="scientific">Bailinhaonella thermotolerans</name>
    <dbReference type="NCBI Taxonomy" id="1070861"/>
    <lineage>
        <taxon>Bacteria</taxon>
        <taxon>Bacillati</taxon>
        <taxon>Actinomycetota</taxon>
        <taxon>Actinomycetes</taxon>
        <taxon>Streptosporangiales</taxon>
        <taxon>Streptosporangiaceae</taxon>
        <taxon>Bailinhaonella</taxon>
    </lineage>
</organism>
<dbReference type="Pfam" id="PF04672">
    <property type="entry name" value="Methyltransf_19"/>
    <property type="match status" value="1"/>
</dbReference>
<reference evidence="1 2" key="1">
    <citation type="submission" date="2018-09" db="EMBL/GenBank/DDBJ databases">
        <title>YIM 75507 draft genome.</title>
        <authorList>
            <person name="Tang S."/>
            <person name="Feng Y."/>
        </authorList>
    </citation>
    <scope>NUCLEOTIDE SEQUENCE [LARGE SCALE GENOMIC DNA]</scope>
    <source>
        <strain evidence="1 2">YIM 75507</strain>
    </source>
</reference>
<gene>
    <name evidence="1" type="ORF">D5H75_29615</name>
</gene>
<dbReference type="Proteomes" id="UP000265768">
    <property type="component" value="Unassembled WGS sequence"/>
</dbReference>
<keyword evidence="1" id="KW-0808">Transferase</keyword>
<dbReference type="Gene3D" id="3.40.50.150">
    <property type="entry name" value="Vaccinia Virus protein VP39"/>
    <property type="match status" value="1"/>
</dbReference>
<dbReference type="RefSeq" id="WP_119929854.1">
    <property type="nucleotide sequence ID" value="NZ_QZEY01000015.1"/>
</dbReference>
<dbReference type="EMBL" id="QZEY01000015">
    <property type="protein sequence ID" value="RJL24478.1"/>
    <property type="molecule type" value="Genomic_DNA"/>
</dbReference>
<accession>A0A3A4ASZ4</accession>
<dbReference type="GO" id="GO:0032259">
    <property type="term" value="P:methylation"/>
    <property type="evidence" value="ECO:0007669"/>
    <property type="project" value="UniProtKB-KW"/>
</dbReference>
<evidence type="ECO:0000313" key="2">
    <source>
        <dbReference type="Proteomes" id="UP000265768"/>
    </source>
</evidence>
<dbReference type="OrthoDB" id="3216820at2"/>
<dbReference type="InterPro" id="IPR029063">
    <property type="entry name" value="SAM-dependent_MTases_sf"/>
</dbReference>
<dbReference type="GO" id="GO:0008168">
    <property type="term" value="F:methyltransferase activity"/>
    <property type="evidence" value="ECO:0007669"/>
    <property type="project" value="UniProtKB-KW"/>
</dbReference>
<comment type="caution">
    <text evidence="1">The sequence shown here is derived from an EMBL/GenBank/DDBJ whole genome shotgun (WGS) entry which is preliminary data.</text>
</comment>
<protein>
    <submittedName>
        <fullName evidence="1">SAM-dependent methyltransferase</fullName>
    </submittedName>
</protein>
<dbReference type="SUPFAM" id="SSF53335">
    <property type="entry name" value="S-adenosyl-L-methionine-dependent methyltransferases"/>
    <property type="match status" value="1"/>
</dbReference>
<dbReference type="InterPro" id="IPR006764">
    <property type="entry name" value="SAM_dep_MeTrfase_SAV2177_type"/>
</dbReference>
<proteinExistence type="predicted"/>
<dbReference type="AlphaFoldDB" id="A0A3A4ASZ4"/>
<keyword evidence="1" id="KW-0489">Methyltransferase</keyword>
<sequence length="273" mass="29484">MSELEYLPTGVDPHVPNPARMYDYYLGGKDNFAADREAAEKMLEIGRRMGNDGREIARANRAFLVRAVRLLAESGIRQFVDIGSGLPTQDNVHQVAARHASGARVVYVDNDPVVLAHARALLARDLGAIAVRGDAADPDAILDDPMVRAHLDLSRPYAVLMVAVLHFLPDDEVAARAAARVRARMIPGCHLVLSHLYTGDAAEDLVEAGQRVYETAPSRGLAGRDRAQIASFLGDLELLPPGLVPVQSWDPATPDVRPDYAQGGILAAVARHP</sequence>
<keyword evidence="2" id="KW-1185">Reference proteome</keyword>
<dbReference type="PIRSF" id="PIRSF017393">
    <property type="entry name" value="MTase_SAV2177"/>
    <property type="match status" value="1"/>
</dbReference>
<name>A0A3A4ASZ4_9ACTN</name>